<dbReference type="EMBL" id="FWYC01000013">
    <property type="protein sequence ID" value="SMD19741.1"/>
    <property type="molecule type" value="Genomic_DNA"/>
</dbReference>
<keyword evidence="2" id="KW-1185">Reference proteome</keyword>
<proteinExistence type="predicted"/>
<sequence length="111" mass="11207">MTAGGFNVHTVAMRDHARRLDSVVEQIGVAQQAATQATISGTTAYGILCSPILLPLMGSIEITGHAAIATANTVVAATSAGVSAMADTYDNVDEAVGGSLHKLIEKLGGGK</sequence>
<evidence type="ECO:0000313" key="2">
    <source>
        <dbReference type="Proteomes" id="UP000192840"/>
    </source>
</evidence>
<protein>
    <submittedName>
        <fullName evidence="1">Excreted virulence factor EspC, type VII ESX diderm</fullName>
    </submittedName>
</protein>
<evidence type="ECO:0000313" key="1">
    <source>
        <dbReference type="EMBL" id="SMD19741.1"/>
    </source>
</evidence>
<dbReference type="AlphaFoldDB" id="A0A1W2FCZ1"/>
<dbReference type="OrthoDB" id="5191208at2"/>
<organism evidence="1 2">
    <name type="scientific">Lentzea albidocapillata</name>
    <dbReference type="NCBI Taxonomy" id="40571"/>
    <lineage>
        <taxon>Bacteria</taxon>
        <taxon>Bacillati</taxon>
        <taxon>Actinomycetota</taxon>
        <taxon>Actinomycetes</taxon>
        <taxon>Pseudonocardiales</taxon>
        <taxon>Pseudonocardiaceae</taxon>
        <taxon>Lentzea</taxon>
    </lineage>
</organism>
<dbReference type="RefSeq" id="WP_030479263.1">
    <property type="nucleotide sequence ID" value="NZ_FWYC01000013.1"/>
</dbReference>
<dbReference type="Proteomes" id="UP000192840">
    <property type="component" value="Unassembled WGS sequence"/>
</dbReference>
<dbReference type="GO" id="GO:0009306">
    <property type="term" value="P:protein secretion"/>
    <property type="evidence" value="ECO:0007669"/>
    <property type="project" value="InterPro"/>
</dbReference>
<accession>A0A1W2FCZ1</accession>
<dbReference type="Pfam" id="PF10824">
    <property type="entry name" value="T7SS_ESX_EspC"/>
    <property type="match status" value="1"/>
</dbReference>
<dbReference type="InterPro" id="IPR022536">
    <property type="entry name" value="EspC"/>
</dbReference>
<dbReference type="eggNOG" id="ENOG5033H0X">
    <property type="taxonomic scope" value="Bacteria"/>
</dbReference>
<reference evidence="2" key="1">
    <citation type="submission" date="2017-04" db="EMBL/GenBank/DDBJ databases">
        <authorList>
            <person name="Varghese N."/>
            <person name="Submissions S."/>
        </authorList>
    </citation>
    <scope>NUCLEOTIDE SEQUENCE [LARGE SCALE GENOMIC DNA]</scope>
    <source>
        <strain evidence="2">DSM 44073</strain>
    </source>
</reference>
<name>A0A1W2FCZ1_9PSEU</name>
<dbReference type="STRING" id="40571.SAMN05660733_05630"/>
<gene>
    <name evidence="1" type="ORF">SAMN05660733_05630</name>
</gene>